<evidence type="ECO:0000313" key="6">
    <source>
        <dbReference type="EMBL" id="BBE08172.1"/>
    </source>
</evidence>
<comment type="subcellular location">
    <subcellularLocation>
        <location evidence="1">Chromosome</location>
    </subcellularLocation>
</comment>
<dbReference type="InterPro" id="IPR046341">
    <property type="entry name" value="SET_dom_sf"/>
</dbReference>
<dbReference type="SUPFAM" id="SSF82199">
    <property type="entry name" value="SET domain"/>
    <property type="match status" value="1"/>
</dbReference>
<evidence type="ECO:0000256" key="2">
    <source>
        <dbReference type="ARBA" id="ARBA00022454"/>
    </source>
</evidence>
<dbReference type="AlphaFoldDB" id="A0A2Z6ES01"/>
<dbReference type="Pfam" id="PF00856">
    <property type="entry name" value="SET"/>
    <property type="match status" value="1"/>
</dbReference>
<sequence length="149" mass="17013">MSARKITVRRSGIHGRGVFAVRRLVAGERIFEYKGEHISWDEAEKRHPWNPDEPNHTFYFALEDGDVIDANFGGNSARWVNHSCAPNCHAEEVDGRVYIYASRVIEAGKELFYDYGLVCDARHTKALKLAYACHCGTRKCRKTMLAPKR</sequence>
<reference evidence="6 7" key="1">
    <citation type="journal article" date="2018" name="Microbes Environ.">
        <title>Comparative Genomic Insights into Endofungal Lifestyles of Two Bacterial Endosymbionts, Mycoavidus cysteinexigens and Burkholderia rhizoxinica.</title>
        <authorList>
            <person name="Sharmin D."/>
            <person name="Guo Y."/>
            <person name="Nishizawa T."/>
            <person name="Ohshima S."/>
            <person name="Sato Y."/>
            <person name="Takashima Y."/>
            <person name="Narisawa K."/>
            <person name="Ohta H."/>
        </authorList>
    </citation>
    <scope>NUCLEOTIDE SEQUENCE [LARGE SCALE GENOMIC DNA]</scope>
    <source>
        <strain evidence="6 7">B1-EB</strain>
    </source>
</reference>
<evidence type="ECO:0000256" key="3">
    <source>
        <dbReference type="ARBA" id="ARBA00022603"/>
    </source>
</evidence>
<dbReference type="EMBL" id="AP018150">
    <property type="protein sequence ID" value="BBE08172.1"/>
    <property type="molecule type" value="Genomic_DNA"/>
</dbReference>
<dbReference type="Proteomes" id="UP000282597">
    <property type="component" value="Chromosome"/>
</dbReference>
<dbReference type="RefSeq" id="WP_045363975.1">
    <property type="nucleotide sequence ID" value="NZ_AP018150.1"/>
</dbReference>
<organism evidence="6 7">
    <name type="scientific">Mycoavidus cysteinexigens</name>
    <dbReference type="NCBI Taxonomy" id="1553431"/>
    <lineage>
        <taxon>Bacteria</taxon>
        <taxon>Pseudomonadati</taxon>
        <taxon>Pseudomonadota</taxon>
        <taxon>Betaproteobacteria</taxon>
        <taxon>Burkholderiales</taxon>
        <taxon>Burkholderiaceae</taxon>
        <taxon>Mycoavidus</taxon>
    </lineage>
</organism>
<evidence type="ECO:0000313" key="7">
    <source>
        <dbReference type="Proteomes" id="UP000282597"/>
    </source>
</evidence>
<dbReference type="GO" id="GO:0008168">
    <property type="term" value="F:methyltransferase activity"/>
    <property type="evidence" value="ECO:0007669"/>
    <property type="project" value="UniProtKB-KW"/>
</dbReference>
<keyword evidence="3" id="KW-0489">Methyltransferase</keyword>
<dbReference type="InterPro" id="IPR001214">
    <property type="entry name" value="SET_dom"/>
</dbReference>
<accession>A0A2Z6ES01</accession>
<dbReference type="GO" id="GO:0005694">
    <property type="term" value="C:chromosome"/>
    <property type="evidence" value="ECO:0007669"/>
    <property type="project" value="UniProtKB-SubCell"/>
</dbReference>
<dbReference type="PROSITE" id="PS50280">
    <property type="entry name" value="SET"/>
    <property type="match status" value="1"/>
</dbReference>
<evidence type="ECO:0000256" key="5">
    <source>
        <dbReference type="ARBA" id="ARBA00022691"/>
    </source>
</evidence>
<keyword evidence="4" id="KW-0808">Transferase</keyword>
<protein>
    <submittedName>
        <fullName evidence="6">SET domain protein</fullName>
    </submittedName>
</protein>
<gene>
    <name evidence="6" type="ORF">MCB1EB_0011</name>
</gene>
<keyword evidence="7" id="KW-1185">Reference proteome</keyword>
<dbReference type="Gene3D" id="2.170.270.10">
    <property type="entry name" value="SET domain"/>
    <property type="match status" value="1"/>
</dbReference>
<proteinExistence type="predicted"/>
<dbReference type="InterPro" id="IPR050777">
    <property type="entry name" value="SET2_Histone-Lys_MeTrsfase"/>
</dbReference>
<dbReference type="GO" id="GO:0032259">
    <property type="term" value="P:methylation"/>
    <property type="evidence" value="ECO:0007669"/>
    <property type="project" value="UniProtKB-KW"/>
</dbReference>
<keyword evidence="2" id="KW-0158">Chromosome</keyword>
<dbReference type="PANTHER" id="PTHR22884">
    <property type="entry name" value="SET DOMAIN PROTEINS"/>
    <property type="match status" value="1"/>
</dbReference>
<evidence type="ECO:0000256" key="4">
    <source>
        <dbReference type="ARBA" id="ARBA00022679"/>
    </source>
</evidence>
<keyword evidence="5" id="KW-0949">S-adenosyl-L-methionine</keyword>
<dbReference type="KEGG" id="mcys:MCB1EB_0011"/>
<name>A0A2Z6ES01_9BURK</name>
<evidence type="ECO:0000256" key="1">
    <source>
        <dbReference type="ARBA" id="ARBA00004286"/>
    </source>
</evidence>
<dbReference type="SMART" id="SM00317">
    <property type="entry name" value="SET"/>
    <property type="match status" value="1"/>
</dbReference>